<sequence>MDVKNAFLNGDLEEEVYMKPPSGLHHPPNKVCRLCRALYELKQFPRAWYAKFSATVSEFGFTSSSHDTALFIRKTARGMVLLLLYVDDVIITGDDVAGVEELKQSLSQKFEMKDLGVLSYILGLEVTSSDDGYLLSQVKYASDLVSKAELNDVKSVSTPLEPNVKLTPMDGSPLSDPTRYRQLVGSLVYLTMTRPDIAYAVHIVSQFMAAPRSTHYAAVLRIICYVKGTLFHGLHFSANSSLVLRAYSDADWAGDPSDHRSTTGYCLFLGNSVISWRSKKQAIPSRSSTEAEYRALGDTTSELLSLRWLLEDMGIPQPSSTDLYCDNQSAMQIAHNDVFHERTKHIEVDCHYIRHHVAQGTVHLVFIGSANQPADLFTKAHFPGRFRTLLSKFKLVSSQPP</sequence>
<dbReference type="EMBL" id="BPVZ01000004">
    <property type="protein sequence ID" value="GKU91035.1"/>
    <property type="molecule type" value="Genomic_DNA"/>
</dbReference>
<comment type="caution">
    <text evidence="2">The sequence shown here is derived from an EMBL/GenBank/DDBJ whole genome shotgun (WGS) entry which is preliminary data.</text>
</comment>
<protein>
    <recommendedName>
        <fullName evidence="1">Reverse transcriptase Ty1/copia-type domain-containing protein</fullName>
    </recommendedName>
</protein>
<keyword evidence="3" id="KW-1185">Reference proteome</keyword>
<dbReference type="CDD" id="cd09272">
    <property type="entry name" value="RNase_HI_RT_Ty1"/>
    <property type="match status" value="1"/>
</dbReference>
<dbReference type="PANTHER" id="PTHR11439">
    <property type="entry name" value="GAG-POL-RELATED RETROTRANSPOSON"/>
    <property type="match status" value="1"/>
</dbReference>
<dbReference type="PANTHER" id="PTHR11439:SF461">
    <property type="entry name" value="OS10G0432200 PROTEIN"/>
    <property type="match status" value="1"/>
</dbReference>
<dbReference type="InterPro" id="IPR013103">
    <property type="entry name" value="RVT_2"/>
</dbReference>
<evidence type="ECO:0000259" key="1">
    <source>
        <dbReference type="Pfam" id="PF07727"/>
    </source>
</evidence>
<dbReference type="InterPro" id="IPR043502">
    <property type="entry name" value="DNA/RNA_pol_sf"/>
</dbReference>
<reference evidence="2 3" key="1">
    <citation type="journal article" date="2021" name="Commun. Biol.">
        <title>The genome of Shorea leprosula (Dipterocarpaceae) highlights the ecological relevance of drought in aseasonal tropical rainforests.</title>
        <authorList>
            <person name="Ng K.K.S."/>
            <person name="Kobayashi M.J."/>
            <person name="Fawcett J.A."/>
            <person name="Hatakeyama M."/>
            <person name="Paape T."/>
            <person name="Ng C.H."/>
            <person name="Ang C.C."/>
            <person name="Tnah L.H."/>
            <person name="Lee C.T."/>
            <person name="Nishiyama T."/>
            <person name="Sese J."/>
            <person name="O'Brien M.J."/>
            <person name="Copetti D."/>
            <person name="Mohd Noor M.I."/>
            <person name="Ong R.C."/>
            <person name="Putra M."/>
            <person name="Sireger I.Z."/>
            <person name="Indrioko S."/>
            <person name="Kosugi Y."/>
            <person name="Izuno A."/>
            <person name="Isagi Y."/>
            <person name="Lee S.L."/>
            <person name="Shimizu K.K."/>
        </authorList>
    </citation>
    <scope>NUCLEOTIDE SEQUENCE [LARGE SCALE GENOMIC DNA]</scope>
    <source>
        <strain evidence="2">214</strain>
    </source>
</reference>
<gene>
    <name evidence="2" type="ORF">SLEP1_g4963</name>
</gene>
<dbReference type="AlphaFoldDB" id="A0AAV5HW87"/>
<evidence type="ECO:0000313" key="3">
    <source>
        <dbReference type="Proteomes" id="UP001054252"/>
    </source>
</evidence>
<feature type="domain" description="Reverse transcriptase Ty1/copia-type" evidence="1">
    <location>
        <begin position="1"/>
        <end position="161"/>
    </location>
</feature>
<dbReference type="Pfam" id="PF07727">
    <property type="entry name" value="RVT_2"/>
    <property type="match status" value="1"/>
</dbReference>
<name>A0AAV5HW87_9ROSI</name>
<organism evidence="2 3">
    <name type="scientific">Rubroshorea leprosula</name>
    <dbReference type="NCBI Taxonomy" id="152421"/>
    <lineage>
        <taxon>Eukaryota</taxon>
        <taxon>Viridiplantae</taxon>
        <taxon>Streptophyta</taxon>
        <taxon>Embryophyta</taxon>
        <taxon>Tracheophyta</taxon>
        <taxon>Spermatophyta</taxon>
        <taxon>Magnoliopsida</taxon>
        <taxon>eudicotyledons</taxon>
        <taxon>Gunneridae</taxon>
        <taxon>Pentapetalae</taxon>
        <taxon>rosids</taxon>
        <taxon>malvids</taxon>
        <taxon>Malvales</taxon>
        <taxon>Dipterocarpaceae</taxon>
        <taxon>Rubroshorea</taxon>
    </lineage>
</organism>
<dbReference type="SUPFAM" id="SSF56672">
    <property type="entry name" value="DNA/RNA polymerases"/>
    <property type="match status" value="1"/>
</dbReference>
<evidence type="ECO:0000313" key="2">
    <source>
        <dbReference type="EMBL" id="GKU91035.1"/>
    </source>
</evidence>
<accession>A0AAV5HW87</accession>
<proteinExistence type="predicted"/>
<dbReference type="Proteomes" id="UP001054252">
    <property type="component" value="Unassembled WGS sequence"/>
</dbReference>